<dbReference type="PANTHER" id="PTHR42930:SF3">
    <property type="entry name" value="PHOSPHATE-SPECIFIC TRANSPORT SYSTEM ACCESSORY PROTEIN PHOU"/>
    <property type="match status" value="1"/>
</dbReference>
<comment type="function">
    <text evidence="7 8">Plays a role in the regulation of phosphate uptake.</text>
</comment>
<keyword evidence="4 8" id="KW-0813">Transport</keyword>
<evidence type="ECO:0000256" key="9">
    <source>
        <dbReference type="SAM" id="Coils"/>
    </source>
</evidence>
<sequence length="212" mass="23349">MKNGVQQIKDKLLAMAVLAEDMVDRAVHALLEGSDAMARQVREDDDQLDRLEQEVDKLAVNLLAAGVETQDLRAITVALKISNDLERIGDEAGTIAKRVLALNHRAGWEPPLKEEITAMGERACALLRECVDAYVANDAGKARQLIPQDDEVDLLNRAYQKKIVEMMQADPAGIPGYLELGEIVKRLERVADHAINIAEVVIFIEAAGTRCE</sequence>
<dbReference type="PIRSF" id="PIRSF003107">
    <property type="entry name" value="PhoU"/>
    <property type="match status" value="1"/>
</dbReference>
<evidence type="ECO:0000256" key="5">
    <source>
        <dbReference type="ARBA" id="ARBA00022490"/>
    </source>
</evidence>
<dbReference type="InterPro" id="IPR038078">
    <property type="entry name" value="PhoU-like_sf"/>
</dbReference>
<comment type="similarity">
    <text evidence="2 8">Belongs to the PhoU family.</text>
</comment>
<dbReference type="EMBL" id="GU568005">
    <property type="protein sequence ID" value="ADI23062.1"/>
    <property type="molecule type" value="Genomic_DNA"/>
</dbReference>
<dbReference type="PANTHER" id="PTHR42930">
    <property type="entry name" value="PHOSPHATE-SPECIFIC TRANSPORT SYSTEM ACCESSORY PROTEIN PHOU"/>
    <property type="match status" value="1"/>
</dbReference>
<reference evidence="11" key="1">
    <citation type="submission" date="2010-01" db="EMBL/GenBank/DDBJ databases">
        <title>Genome fragments of uncultured bacteria from the North Pacific subtropical Gyre.</title>
        <authorList>
            <person name="Pham V.D."/>
            <person name="Delong E.F."/>
        </authorList>
    </citation>
    <scope>NUCLEOTIDE SEQUENCE</scope>
</reference>
<dbReference type="Gene3D" id="1.20.58.220">
    <property type="entry name" value="Phosphate transport system protein phou homolog 2, domain 2"/>
    <property type="match status" value="1"/>
</dbReference>
<evidence type="ECO:0000313" key="11">
    <source>
        <dbReference type="EMBL" id="ADI23062.1"/>
    </source>
</evidence>
<feature type="domain" description="PhoU" evidence="10">
    <location>
        <begin position="13"/>
        <end position="99"/>
    </location>
</feature>
<protein>
    <recommendedName>
        <fullName evidence="8">Phosphate-specific transport system accessory protein PhoU</fullName>
    </recommendedName>
</protein>
<proteinExistence type="inferred from homology"/>
<evidence type="ECO:0000256" key="3">
    <source>
        <dbReference type="ARBA" id="ARBA00011738"/>
    </source>
</evidence>
<keyword evidence="5 8" id="KW-0963">Cytoplasm</keyword>
<evidence type="ECO:0000256" key="8">
    <source>
        <dbReference type="PIRNR" id="PIRNR003107"/>
    </source>
</evidence>
<dbReference type="InterPro" id="IPR028366">
    <property type="entry name" value="PhoU"/>
</dbReference>
<feature type="domain" description="PhoU" evidence="10">
    <location>
        <begin position="116"/>
        <end position="201"/>
    </location>
</feature>
<comment type="subunit">
    <text evidence="3 8">Homodimer.</text>
</comment>
<organism evidence="11">
    <name type="scientific">uncultured gamma proteobacterium HF0770_07M15</name>
    <dbReference type="NCBI Taxonomy" id="723575"/>
    <lineage>
        <taxon>Bacteria</taxon>
        <taxon>Pseudomonadati</taxon>
        <taxon>Pseudomonadota</taxon>
        <taxon>Gammaproteobacteria</taxon>
        <taxon>environmental samples</taxon>
    </lineage>
</organism>
<comment type="subcellular location">
    <subcellularLocation>
        <location evidence="1 8">Cytoplasm</location>
    </subcellularLocation>
</comment>
<keyword evidence="6 8" id="KW-0592">Phosphate transport</keyword>
<dbReference type="GO" id="GO:0005737">
    <property type="term" value="C:cytoplasm"/>
    <property type="evidence" value="ECO:0007669"/>
    <property type="project" value="UniProtKB-SubCell"/>
</dbReference>
<dbReference type="GO" id="GO:0006817">
    <property type="term" value="P:phosphate ion transport"/>
    <property type="evidence" value="ECO:0007669"/>
    <property type="project" value="UniProtKB-KW"/>
</dbReference>
<dbReference type="GO" id="GO:0045936">
    <property type="term" value="P:negative regulation of phosphate metabolic process"/>
    <property type="evidence" value="ECO:0007669"/>
    <property type="project" value="InterPro"/>
</dbReference>
<feature type="coiled-coil region" evidence="9">
    <location>
        <begin position="34"/>
        <end position="68"/>
    </location>
</feature>
<dbReference type="SUPFAM" id="SSF109755">
    <property type="entry name" value="PhoU-like"/>
    <property type="match status" value="1"/>
</dbReference>
<evidence type="ECO:0000259" key="10">
    <source>
        <dbReference type="Pfam" id="PF01895"/>
    </source>
</evidence>
<evidence type="ECO:0000256" key="1">
    <source>
        <dbReference type="ARBA" id="ARBA00004496"/>
    </source>
</evidence>
<evidence type="ECO:0000256" key="7">
    <source>
        <dbReference type="ARBA" id="ARBA00056181"/>
    </source>
</evidence>
<dbReference type="GO" id="GO:0030643">
    <property type="term" value="P:intracellular phosphate ion homeostasis"/>
    <property type="evidence" value="ECO:0007669"/>
    <property type="project" value="InterPro"/>
</dbReference>
<evidence type="ECO:0000256" key="2">
    <source>
        <dbReference type="ARBA" id="ARBA00008107"/>
    </source>
</evidence>
<evidence type="ECO:0000256" key="6">
    <source>
        <dbReference type="ARBA" id="ARBA00022592"/>
    </source>
</evidence>
<dbReference type="FunFam" id="1.20.58.220:FF:000004">
    <property type="entry name" value="Phosphate-specific transport system accessory protein PhoU"/>
    <property type="match status" value="1"/>
</dbReference>
<dbReference type="Pfam" id="PF01895">
    <property type="entry name" value="PhoU"/>
    <property type="match status" value="2"/>
</dbReference>
<evidence type="ECO:0000256" key="4">
    <source>
        <dbReference type="ARBA" id="ARBA00022448"/>
    </source>
</evidence>
<dbReference type="AlphaFoldDB" id="E7C6I8"/>
<keyword evidence="9" id="KW-0175">Coiled coil</keyword>
<accession>E7C6I8</accession>
<name>E7C6I8_9GAMM</name>
<dbReference type="NCBIfam" id="TIGR02135">
    <property type="entry name" value="phoU_full"/>
    <property type="match status" value="1"/>
</dbReference>
<dbReference type="InterPro" id="IPR026022">
    <property type="entry name" value="PhoU_dom"/>
</dbReference>